<comment type="caution">
    <text evidence="2">The sequence shown here is derived from an EMBL/GenBank/DDBJ whole genome shotgun (WGS) entry which is preliminary data.</text>
</comment>
<evidence type="ECO:0000256" key="1">
    <source>
        <dbReference type="SAM" id="MobiDB-lite"/>
    </source>
</evidence>
<evidence type="ECO:0000313" key="2">
    <source>
        <dbReference type="EMBL" id="KPY45683.1"/>
    </source>
</evidence>
<accession>A0A0P9YCB5</accession>
<reference evidence="2 3" key="1">
    <citation type="submission" date="2015-09" db="EMBL/GenBank/DDBJ databases">
        <title>Genome announcement of multiple Pseudomonas syringae strains.</title>
        <authorList>
            <person name="Thakur S."/>
            <person name="Wang P.W."/>
            <person name="Gong Y."/>
            <person name="Weir B.S."/>
            <person name="Guttman D.S."/>
        </authorList>
    </citation>
    <scope>NUCLEOTIDE SEQUENCE [LARGE SCALE GENOMIC DNA]</scope>
    <source>
        <strain evidence="2 3">ICMP3882</strain>
    </source>
</reference>
<dbReference type="AlphaFoldDB" id="A0A0P9YCB5"/>
<dbReference type="PATRIC" id="fig|55398.3.peg.2567"/>
<gene>
    <name evidence="2" type="ORF">ALO47_02061</name>
</gene>
<sequence>MRHTATPTRRFVRPPSSEGTFDARVNQKPFVLTSLLGRLTQRPELSHAPDHWIWKVIADGKVGNKRTSIGLFFDHDLRPGTHNLIGHDRIKVIYNETPHWQSVIYHSGHFQAGVLKLIEANPRTMRLRGEFSFSMSAVAFEVTEGAFEVLCK</sequence>
<dbReference type="RefSeq" id="WP_004880834.1">
    <property type="nucleotide sequence ID" value="NZ_LJRF01000139.1"/>
</dbReference>
<name>A0A0P9YCB5_PSESI</name>
<proteinExistence type="predicted"/>
<evidence type="ECO:0000313" key="3">
    <source>
        <dbReference type="Proteomes" id="UP000050554"/>
    </source>
</evidence>
<dbReference type="EMBL" id="LJRF01000139">
    <property type="protein sequence ID" value="KPY45683.1"/>
    <property type="molecule type" value="Genomic_DNA"/>
</dbReference>
<dbReference type="Proteomes" id="UP000050554">
    <property type="component" value="Unassembled WGS sequence"/>
</dbReference>
<feature type="region of interest" description="Disordered" evidence="1">
    <location>
        <begin position="1"/>
        <end position="20"/>
    </location>
</feature>
<protein>
    <submittedName>
        <fullName evidence="2">Uncharacterized protein</fullName>
    </submittedName>
</protein>
<organism evidence="2 3">
    <name type="scientific">Pseudomonas syringae pv. ribicola</name>
    <dbReference type="NCBI Taxonomy" id="55398"/>
    <lineage>
        <taxon>Bacteria</taxon>
        <taxon>Pseudomonadati</taxon>
        <taxon>Pseudomonadota</taxon>
        <taxon>Gammaproteobacteria</taxon>
        <taxon>Pseudomonadales</taxon>
        <taxon>Pseudomonadaceae</taxon>
        <taxon>Pseudomonas</taxon>
    </lineage>
</organism>